<evidence type="ECO:0000259" key="2">
    <source>
        <dbReference type="Pfam" id="PF00582"/>
    </source>
</evidence>
<accession>A0A3B0UUQ7</accession>
<comment type="similarity">
    <text evidence="1">Belongs to the universal stress protein A family.</text>
</comment>
<proteinExistence type="inferred from homology"/>
<evidence type="ECO:0000313" key="3">
    <source>
        <dbReference type="EMBL" id="VAW34778.1"/>
    </source>
</evidence>
<organism evidence="3">
    <name type="scientific">hydrothermal vent metagenome</name>
    <dbReference type="NCBI Taxonomy" id="652676"/>
    <lineage>
        <taxon>unclassified sequences</taxon>
        <taxon>metagenomes</taxon>
        <taxon>ecological metagenomes</taxon>
    </lineage>
</organism>
<feature type="domain" description="UspA" evidence="2">
    <location>
        <begin position="1"/>
        <end position="156"/>
    </location>
</feature>
<dbReference type="CDD" id="cd00293">
    <property type="entry name" value="USP-like"/>
    <property type="match status" value="2"/>
</dbReference>
<gene>
    <name evidence="3" type="ORF">MNBD_DELTA02-645</name>
</gene>
<dbReference type="Gene3D" id="3.40.50.12370">
    <property type="match status" value="1"/>
</dbReference>
<sequence length="288" mass="30203">MKKILACIDGSSYSDGVCAYAAWASVRLGAGVELLNVLPPAHAEPSHADLSGAIGLGATSGLFDQLAAEDEAHGQEVLRAGRRLIERAEAVLRGAGVKDIVSLKRRGELAETICELEPELELIVLGKRGKYTEEHATGLVSNLEPLARAVHRPLLVATSVFTGPERFLIALDGGKSSAKALDYIAGSPLLKGIPCHLVTVCSNEGRGGEACRKALGAGVARLAGAGFEVQAKVLTGHPDQAVQSYVDLNRIGLLAIGAYGHSRLRSLIKGSATTLMITSCKIPLLLFR</sequence>
<dbReference type="PANTHER" id="PTHR46268">
    <property type="entry name" value="STRESS RESPONSE PROTEIN NHAX"/>
    <property type="match status" value="1"/>
</dbReference>
<dbReference type="SUPFAM" id="SSF52402">
    <property type="entry name" value="Adenine nucleotide alpha hydrolases-like"/>
    <property type="match status" value="2"/>
</dbReference>
<feature type="domain" description="UspA" evidence="2">
    <location>
        <begin position="166"/>
        <end position="288"/>
    </location>
</feature>
<dbReference type="PRINTS" id="PR01438">
    <property type="entry name" value="UNVRSLSTRESS"/>
</dbReference>
<dbReference type="AlphaFoldDB" id="A0A3B0UUQ7"/>
<dbReference type="Pfam" id="PF00582">
    <property type="entry name" value="Usp"/>
    <property type="match status" value="2"/>
</dbReference>
<reference evidence="3" key="1">
    <citation type="submission" date="2018-06" db="EMBL/GenBank/DDBJ databases">
        <authorList>
            <person name="Zhirakovskaya E."/>
        </authorList>
    </citation>
    <scope>NUCLEOTIDE SEQUENCE</scope>
</reference>
<dbReference type="EMBL" id="UOEZ01000009">
    <property type="protein sequence ID" value="VAW34778.1"/>
    <property type="molecule type" value="Genomic_DNA"/>
</dbReference>
<protein>
    <submittedName>
        <fullName evidence="3">Universal stress protein family 4</fullName>
    </submittedName>
</protein>
<dbReference type="InterPro" id="IPR006016">
    <property type="entry name" value="UspA"/>
</dbReference>
<dbReference type="InterPro" id="IPR006015">
    <property type="entry name" value="Universal_stress_UspA"/>
</dbReference>
<dbReference type="PANTHER" id="PTHR46268:SF6">
    <property type="entry name" value="UNIVERSAL STRESS PROTEIN UP12"/>
    <property type="match status" value="1"/>
</dbReference>
<name>A0A3B0UUQ7_9ZZZZ</name>
<evidence type="ECO:0000256" key="1">
    <source>
        <dbReference type="ARBA" id="ARBA00008791"/>
    </source>
</evidence>